<proteinExistence type="predicted"/>
<dbReference type="InParanoid" id="A0A1X7TZV9"/>
<name>A0A1X7TZV9_AMPQE</name>
<dbReference type="EnsemblMetazoa" id="Aqu2.1.20781_001">
    <property type="protein sequence ID" value="Aqu2.1.20781_001"/>
    <property type="gene ID" value="Aqu2.1.20781"/>
</dbReference>
<sequence>MKLQQELEAHILNVLDSGLVPNTAVTVDNPWNKRARCLDQTIQTPKKRKDPDLSVRIYSFC</sequence>
<evidence type="ECO:0000313" key="1">
    <source>
        <dbReference type="EnsemblMetazoa" id="Aqu2.1.20781_001"/>
    </source>
</evidence>
<dbReference type="AlphaFoldDB" id="A0A1X7TZV9"/>
<protein>
    <submittedName>
        <fullName evidence="1">Uncharacterized protein</fullName>
    </submittedName>
</protein>
<reference evidence="1" key="1">
    <citation type="submission" date="2017-05" db="UniProtKB">
        <authorList>
            <consortium name="EnsemblMetazoa"/>
        </authorList>
    </citation>
    <scope>IDENTIFICATION</scope>
</reference>
<accession>A0A1X7TZV9</accession>
<organism evidence="1">
    <name type="scientific">Amphimedon queenslandica</name>
    <name type="common">Sponge</name>
    <dbReference type="NCBI Taxonomy" id="400682"/>
    <lineage>
        <taxon>Eukaryota</taxon>
        <taxon>Metazoa</taxon>
        <taxon>Porifera</taxon>
        <taxon>Demospongiae</taxon>
        <taxon>Heteroscleromorpha</taxon>
        <taxon>Haplosclerida</taxon>
        <taxon>Niphatidae</taxon>
        <taxon>Amphimedon</taxon>
    </lineage>
</organism>